<dbReference type="NCBIfam" id="NF003816">
    <property type="entry name" value="PRK05406.1-5"/>
    <property type="match status" value="1"/>
</dbReference>
<keyword evidence="2" id="KW-1185">Reference proteome</keyword>
<reference evidence="1 2" key="1">
    <citation type="submission" date="2019-11" db="EMBL/GenBank/DDBJ databases">
        <title>Novel Deefgea species.</title>
        <authorList>
            <person name="Han J.-H."/>
        </authorList>
    </citation>
    <scope>NUCLEOTIDE SEQUENCE [LARGE SCALE GENOMIC DNA]</scope>
    <source>
        <strain evidence="1 2">LMG 24817</strain>
    </source>
</reference>
<evidence type="ECO:0000313" key="2">
    <source>
        <dbReference type="Proteomes" id="UP001195660"/>
    </source>
</evidence>
<dbReference type="Gene3D" id="3.20.20.370">
    <property type="entry name" value="Glycoside hydrolase/deacetylase"/>
    <property type="match status" value="1"/>
</dbReference>
<gene>
    <name evidence="1" type="primary">pxpA</name>
    <name evidence="1" type="ORF">GM173_04855</name>
</gene>
<dbReference type="SUPFAM" id="SSF88713">
    <property type="entry name" value="Glycoside hydrolase/deacetylase"/>
    <property type="match status" value="1"/>
</dbReference>
<comment type="caution">
    <text evidence="1">The sequence shown here is derived from an EMBL/GenBank/DDBJ whole genome shotgun (WGS) entry which is preliminary data.</text>
</comment>
<dbReference type="InterPro" id="IPR005501">
    <property type="entry name" value="LamB/YcsF/PxpA-like"/>
</dbReference>
<accession>A0ABS2CBT7</accession>
<evidence type="ECO:0000313" key="1">
    <source>
        <dbReference type="EMBL" id="MBM5570908.1"/>
    </source>
</evidence>
<name>A0ABS2CBT7_9NEIS</name>
<organism evidence="1 2">
    <name type="scientific">Deefgea chitinilytica</name>
    <dbReference type="NCBI Taxonomy" id="570276"/>
    <lineage>
        <taxon>Bacteria</taxon>
        <taxon>Pseudomonadati</taxon>
        <taxon>Pseudomonadota</taxon>
        <taxon>Betaproteobacteria</taxon>
        <taxon>Neisseriales</taxon>
        <taxon>Chitinibacteraceae</taxon>
        <taxon>Deefgea</taxon>
    </lineage>
</organism>
<proteinExistence type="predicted"/>
<dbReference type="RefSeq" id="WP_203570178.1">
    <property type="nucleotide sequence ID" value="NZ_WOFE01000001.1"/>
</dbReference>
<protein>
    <submittedName>
        <fullName evidence="1">5-oxoprolinase subunit PxpA</fullName>
        <ecNumber evidence="1">3.5.2.9</ecNumber>
    </submittedName>
</protein>
<dbReference type="EMBL" id="WOFE01000001">
    <property type="protein sequence ID" value="MBM5570908.1"/>
    <property type="molecule type" value="Genomic_DNA"/>
</dbReference>
<dbReference type="GO" id="GO:0017168">
    <property type="term" value="F:5-oxoprolinase (ATP-hydrolyzing) activity"/>
    <property type="evidence" value="ECO:0007669"/>
    <property type="project" value="UniProtKB-EC"/>
</dbReference>
<dbReference type="NCBIfam" id="NF003814">
    <property type="entry name" value="PRK05406.1-3"/>
    <property type="match status" value="1"/>
</dbReference>
<dbReference type="EC" id="3.5.2.9" evidence="1"/>
<dbReference type="PANTHER" id="PTHR30292">
    <property type="entry name" value="UNCHARACTERIZED PROTEIN YBGL-RELATED"/>
    <property type="match status" value="1"/>
</dbReference>
<dbReference type="Pfam" id="PF03746">
    <property type="entry name" value="LamB_YcsF"/>
    <property type="match status" value="1"/>
</dbReference>
<keyword evidence="1" id="KW-0378">Hydrolase</keyword>
<dbReference type="InterPro" id="IPR011330">
    <property type="entry name" value="Glyco_hydro/deAcase_b/a-brl"/>
</dbReference>
<dbReference type="Proteomes" id="UP001195660">
    <property type="component" value="Unassembled WGS sequence"/>
</dbReference>
<dbReference type="PANTHER" id="PTHR30292:SF0">
    <property type="entry name" value="5-OXOPROLINASE SUBUNIT A"/>
    <property type="match status" value="1"/>
</dbReference>
<sequence length="230" mass="24155">MFIDLNADLGEGGDFDSLLMPLISSANIACGGHAGDVDSMRNAVRLAHAHGVRIGAHPSYPDRAHFGRRSMQIEPAKLVFSITAQLWALKAVCIEDGISVAYVKPHGALYNDAALNPELADQIAQLIFEIDPDLAVMALAGSCLIQAAAARGLTTIAEGFADRAYLANGTLMPREQAGAILTDLAQVQAQALSLVGQVQSICIHGDNPNAVAQTIAIRQALLKNGVSIHA</sequence>
<dbReference type="CDD" id="cd10801">
    <property type="entry name" value="LamB_YcsF_like_1"/>
    <property type="match status" value="1"/>
</dbReference>